<reference evidence="3" key="1">
    <citation type="submission" date="2020-11" db="EMBL/GenBank/DDBJ databases">
        <authorList>
            <person name="Tran Van P."/>
        </authorList>
    </citation>
    <scope>NUCLEOTIDE SEQUENCE</scope>
</reference>
<dbReference type="PANTHER" id="PTHR30055">
    <property type="entry name" value="HTH-TYPE TRANSCRIPTIONAL REGULATOR RUTR"/>
    <property type="match status" value="1"/>
</dbReference>
<dbReference type="PANTHER" id="PTHR30055:SF196">
    <property type="entry name" value="HTH-TYPE TRANSCRIPTIONAL REGULATOR RUTR"/>
    <property type="match status" value="1"/>
</dbReference>
<evidence type="ECO:0000256" key="1">
    <source>
        <dbReference type="ARBA" id="ARBA00004123"/>
    </source>
</evidence>
<sequence>GATLDEIAAEAGLSKPNIIYYYDSKDAIYKDLLESQLDSWLDPLREIDENGSALDEILTYARRKLAMSRDMPRESRLFATEVIQTAPHIGPVLGGSLKELVDEVAMLFTRWMDEGKIARVDPHHLIFSIWAMTQHYADFDVQVRAVLGPDKAKQRFQDAEVFISHVLHSTLAPKA</sequence>
<proteinExistence type="predicted"/>
<dbReference type="PROSITE" id="PS50977">
    <property type="entry name" value="HTH_TETR_2"/>
    <property type="match status" value="1"/>
</dbReference>
<dbReference type="GO" id="GO:0000976">
    <property type="term" value="F:transcription cis-regulatory region binding"/>
    <property type="evidence" value="ECO:0007669"/>
    <property type="project" value="TreeGrafter"/>
</dbReference>
<dbReference type="InterPro" id="IPR001647">
    <property type="entry name" value="HTH_TetR"/>
</dbReference>
<dbReference type="SUPFAM" id="SSF46689">
    <property type="entry name" value="Homeodomain-like"/>
    <property type="match status" value="1"/>
</dbReference>
<dbReference type="InterPro" id="IPR009057">
    <property type="entry name" value="Homeodomain-like_sf"/>
</dbReference>
<dbReference type="InterPro" id="IPR013573">
    <property type="entry name" value="Tscrpt_reg_YcdC_C"/>
</dbReference>
<dbReference type="GO" id="GO:0045892">
    <property type="term" value="P:negative regulation of DNA-templated transcription"/>
    <property type="evidence" value="ECO:0007669"/>
    <property type="project" value="InterPro"/>
</dbReference>
<organism evidence="3">
    <name type="scientific">Cyprideis torosa</name>
    <dbReference type="NCBI Taxonomy" id="163714"/>
    <lineage>
        <taxon>Eukaryota</taxon>
        <taxon>Metazoa</taxon>
        <taxon>Ecdysozoa</taxon>
        <taxon>Arthropoda</taxon>
        <taxon>Crustacea</taxon>
        <taxon>Oligostraca</taxon>
        <taxon>Ostracoda</taxon>
        <taxon>Podocopa</taxon>
        <taxon>Podocopida</taxon>
        <taxon>Cytherocopina</taxon>
        <taxon>Cytheroidea</taxon>
        <taxon>Cytherideidae</taxon>
        <taxon>Cyprideis</taxon>
    </lineage>
</organism>
<dbReference type="AlphaFoldDB" id="A0A7R8X0B5"/>
<protein>
    <submittedName>
        <fullName evidence="3">Uncharacterized protein</fullName>
    </submittedName>
</protein>
<dbReference type="OrthoDB" id="8299933at2759"/>
<keyword evidence="2" id="KW-0238">DNA-binding</keyword>
<evidence type="ECO:0000313" key="3">
    <source>
        <dbReference type="EMBL" id="CAD7238603.1"/>
    </source>
</evidence>
<name>A0A7R8X0B5_9CRUS</name>
<dbReference type="Gene3D" id="1.10.10.60">
    <property type="entry name" value="Homeodomain-like"/>
    <property type="match status" value="1"/>
</dbReference>
<dbReference type="GO" id="GO:0005634">
    <property type="term" value="C:nucleus"/>
    <property type="evidence" value="ECO:0007669"/>
    <property type="project" value="UniProtKB-SubCell"/>
</dbReference>
<dbReference type="Pfam" id="PF08362">
    <property type="entry name" value="TetR_C_3"/>
    <property type="match status" value="1"/>
</dbReference>
<dbReference type="Gene3D" id="1.10.357.10">
    <property type="entry name" value="Tetracycline Repressor, domain 2"/>
    <property type="match status" value="1"/>
</dbReference>
<accession>A0A7R8X0B5</accession>
<dbReference type="GO" id="GO:0003700">
    <property type="term" value="F:DNA-binding transcription factor activity"/>
    <property type="evidence" value="ECO:0007669"/>
    <property type="project" value="TreeGrafter"/>
</dbReference>
<gene>
    <name evidence="3" type="ORF">CTOB1V02_LOCUS16418</name>
</gene>
<dbReference type="InterPro" id="IPR050109">
    <property type="entry name" value="HTH-type_TetR-like_transc_reg"/>
</dbReference>
<dbReference type="Pfam" id="PF00440">
    <property type="entry name" value="TetR_N"/>
    <property type="match status" value="1"/>
</dbReference>
<feature type="non-terminal residue" evidence="3">
    <location>
        <position position="1"/>
    </location>
</feature>
<evidence type="ECO:0000256" key="2">
    <source>
        <dbReference type="ARBA" id="ARBA00023125"/>
    </source>
</evidence>
<dbReference type="InterPro" id="IPR036271">
    <property type="entry name" value="Tet_transcr_reg_TetR-rel_C_sf"/>
</dbReference>
<dbReference type="EMBL" id="OB704839">
    <property type="protein sequence ID" value="CAD7238603.1"/>
    <property type="molecule type" value="Genomic_DNA"/>
</dbReference>
<comment type="subcellular location">
    <subcellularLocation>
        <location evidence="1">Nucleus</location>
    </subcellularLocation>
</comment>
<dbReference type="SUPFAM" id="SSF48498">
    <property type="entry name" value="Tetracyclin repressor-like, C-terminal domain"/>
    <property type="match status" value="1"/>
</dbReference>